<dbReference type="HOGENOM" id="CLU_2134329_0_0_1"/>
<gene>
    <name evidence="1" type="ORF">PAXRUDRAFT_823531</name>
</gene>
<organism evidence="1 2">
    <name type="scientific">Paxillus rubicundulus Ve08.2h10</name>
    <dbReference type="NCBI Taxonomy" id="930991"/>
    <lineage>
        <taxon>Eukaryota</taxon>
        <taxon>Fungi</taxon>
        <taxon>Dikarya</taxon>
        <taxon>Basidiomycota</taxon>
        <taxon>Agaricomycotina</taxon>
        <taxon>Agaricomycetes</taxon>
        <taxon>Agaricomycetidae</taxon>
        <taxon>Boletales</taxon>
        <taxon>Paxilineae</taxon>
        <taxon>Paxillaceae</taxon>
        <taxon>Paxillus</taxon>
    </lineage>
</organism>
<dbReference type="EMBL" id="KN824882">
    <property type="protein sequence ID" value="KIK98750.1"/>
    <property type="molecule type" value="Genomic_DNA"/>
</dbReference>
<evidence type="ECO:0000313" key="2">
    <source>
        <dbReference type="Proteomes" id="UP000054538"/>
    </source>
</evidence>
<dbReference type="Proteomes" id="UP000054538">
    <property type="component" value="Unassembled WGS sequence"/>
</dbReference>
<accession>A0A0D0EC49</accession>
<dbReference type="STRING" id="930991.A0A0D0EC49"/>
<proteinExistence type="predicted"/>
<dbReference type="OrthoDB" id="6730379at2759"/>
<name>A0A0D0EC49_9AGAM</name>
<keyword evidence="2" id="KW-1185">Reference proteome</keyword>
<sequence length="113" mass="12011">MTPVVIALVPTNHDRPPWCWTQGFPSTRSKFSYLTSLASVGTLGSALRAIYAYNPSNTSGRTKKVTINAMAMATSASATLSAQKNSSLSMHIPGKTAITVILTADHCVFPPLD</sequence>
<dbReference type="AlphaFoldDB" id="A0A0D0EC49"/>
<reference evidence="1 2" key="1">
    <citation type="submission" date="2014-04" db="EMBL/GenBank/DDBJ databases">
        <authorList>
            <consortium name="DOE Joint Genome Institute"/>
            <person name="Kuo A."/>
            <person name="Kohler A."/>
            <person name="Jargeat P."/>
            <person name="Nagy L.G."/>
            <person name="Floudas D."/>
            <person name="Copeland A."/>
            <person name="Barry K.W."/>
            <person name="Cichocki N."/>
            <person name="Veneault-Fourrey C."/>
            <person name="LaButti K."/>
            <person name="Lindquist E.A."/>
            <person name="Lipzen A."/>
            <person name="Lundell T."/>
            <person name="Morin E."/>
            <person name="Murat C."/>
            <person name="Sun H."/>
            <person name="Tunlid A."/>
            <person name="Henrissat B."/>
            <person name="Grigoriev I.V."/>
            <person name="Hibbett D.S."/>
            <person name="Martin F."/>
            <person name="Nordberg H.P."/>
            <person name="Cantor M.N."/>
            <person name="Hua S.X."/>
        </authorList>
    </citation>
    <scope>NUCLEOTIDE SEQUENCE [LARGE SCALE GENOMIC DNA]</scope>
    <source>
        <strain evidence="1 2">Ve08.2h10</strain>
    </source>
</reference>
<evidence type="ECO:0000313" key="1">
    <source>
        <dbReference type="EMBL" id="KIK98750.1"/>
    </source>
</evidence>
<dbReference type="InParanoid" id="A0A0D0EC49"/>
<protein>
    <submittedName>
        <fullName evidence="1">Uncharacterized protein</fullName>
    </submittedName>
</protein>
<reference evidence="2" key="2">
    <citation type="submission" date="2015-01" db="EMBL/GenBank/DDBJ databases">
        <title>Evolutionary Origins and Diversification of the Mycorrhizal Mutualists.</title>
        <authorList>
            <consortium name="DOE Joint Genome Institute"/>
            <consortium name="Mycorrhizal Genomics Consortium"/>
            <person name="Kohler A."/>
            <person name="Kuo A."/>
            <person name="Nagy L.G."/>
            <person name="Floudas D."/>
            <person name="Copeland A."/>
            <person name="Barry K.W."/>
            <person name="Cichocki N."/>
            <person name="Veneault-Fourrey C."/>
            <person name="LaButti K."/>
            <person name="Lindquist E.A."/>
            <person name="Lipzen A."/>
            <person name="Lundell T."/>
            <person name="Morin E."/>
            <person name="Murat C."/>
            <person name="Riley R."/>
            <person name="Ohm R."/>
            <person name="Sun H."/>
            <person name="Tunlid A."/>
            <person name="Henrissat B."/>
            <person name="Grigoriev I.V."/>
            <person name="Hibbett D.S."/>
            <person name="Martin F."/>
        </authorList>
    </citation>
    <scope>NUCLEOTIDE SEQUENCE [LARGE SCALE GENOMIC DNA]</scope>
    <source>
        <strain evidence="2">Ve08.2h10</strain>
    </source>
</reference>